<feature type="binding site" evidence="5">
    <location>
        <begin position="144"/>
        <end position="146"/>
    </location>
    <ligand>
        <name>substrate</name>
    </ligand>
</feature>
<evidence type="ECO:0000256" key="2">
    <source>
        <dbReference type="ARBA" id="ARBA00022679"/>
    </source>
</evidence>
<organism evidence="8 9">
    <name type="scientific">Psychrilyobacter piezotolerans</name>
    <dbReference type="NCBI Taxonomy" id="2293438"/>
    <lineage>
        <taxon>Bacteria</taxon>
        <taxon>Fusobacteriati</taxon>
        <taxon>Fusobacteriota</taxon>
        <taxon>Fusobacteriia</taxon>
        <taxon>Fusobacteriales</taxon>
        <taxon>Fusobacteriaceae</taxon>
        <taxon>Psychrilyobacter</taxon>
    </lineage>
</organism>
<evidence type="ECO:0000313" key="9">
    <source>
        <dbReference type="Proteomes" id="UP000263486"/>
    </source>
</evidence>
<reference evidence="8 9" key="1">
    <citation type="submission" date="2018-08" db="EMBL/GenBank/DDBJ databases">
        <title>Draft genome sequence of Psychrilyobacter sp. strain SD5 isolated from Black Sea water.</title>
        <authorList>
            <person name="Yadav S."/>
            <person name="Villanueva L."/>
            <person name="Damste J.S.S."/>
        </authorList>
    </citation>
    <scope>NUCLEOTIDE SEQUENCE [LARGE SCALE GENOMIC DNA]</scope>
    <source>
        <strain evidence="8 9">SD5</strain>
    </source>
</reference>
<comment type="catalytic activity">
    <reaction evidence="5 6">
        <text>octanoyl-[ACP] + L-lysyl-[protein] = N(6)-octanoyl-L-lysyl-[protein] + holo-[ACP] + H(+)</text>
        <dbReference type="Rhea" id="RHEA:17665"/>
        <dbReference type="Rhea" id="RHEA-COMP:9636"/>
        <dbReference type="Rhea" id="RHEA-COMP:9685"/>
        <dbReference type="Rhea" id="RHEA-COMP:9752"/>
        <dbReference type="Rhea" id="RHEA-COMP:9928"/>
        <dbReference type="ChEBI" id="CHEBI:15378"/>
        <dbReference type="ChEBI" id="CHEBI:29969"/>
        <dbReference type="ChEBI" id="CHEBI:64479"/>
        <dbReference type="ChEBI" id="CHEBI:78463"/>
        <dbReference type="ChEBI" id="CHEBI:78809"/>
        <dbReference type="EC" id="2.3.1.181"/>
    </reaction>
</comment>
<evidence type="ECO:0000259" key="7">
    <source>
        <dbReference type="PROSITE" id="PS51733"/>
    </source>
</evidence>
<dbReference type="InterPro" id="IPR000544">
    <property type="entry name" value="Octanoyltransferase"/>
</dbReference>
<comment type="pathway">
    <text evidence="1 5 6">Protein modification; protein lipoylation via endogenous pathway; protein N(6)-(lipoyl)lysine from octanoyl-[acyl-carrier-protein]: step 1/2.</text>
</comment>
<keyword evidence="9" id="KW-1185">Reference proteome</keyword>
<keyword evidence="3 5" id="KW-0012">Acyltransferase</keyword>
<evidence type="ECO:0000313" key="8">
    <source>
        <dbReference type="EMBL" id="REI40635.1"/>
    </source>
</evidence>
<evidence type="ECO:0000256" key="5">
    <source>
        <dbReference type="HAMAP-Rule" id="MF_00013"/>
    </source>
</evidence>
<dbReference type="PROSITE" id="PS01313">
    <property type="entry name" value="LIPB"/>
    <property type="match status" value="1"/>
</dbReference>
<comment type="subcellular location">
    <subcellularLocation>
        <location evidence="5">Cytoplasm</location>
    </subcellularLocation>
</comment>
<dbReference type="PANTHER" id="PTHR10993:SF7">
    <property type="entry name" value="LIPOYLTRANSFERASE 2, MITOCHONDRIAL-RELATED"/>
    <property type="match status" value="1"/>
</dbReference>
<evidence type="ECO:0000256" key="1">
    <source>
        <dbReference type="ARBA" id="ARBA00004821"/>
    </source>
</evidence>
<comment type="miscellaneous">
    <text evidence="5">In the reaction, the free carboxyl group of octanoic acid is attached via an amide linkage to the epsilon-amino group of a specific lysine residue of lipoyl domains of lipoate-dependent enzymes.</text>
</comment>
<feature type="domain" description="BPL/LPL catalytic" evidence="7">
    <location>
        <begin position="32"/>
        <end position="213"/>
    </location>
</feature>
<feature type="active site" description="Acyl-thioester intermediate" evidence="5">
    <location>
        <position position="175"/>
    </location>
</feature>
<evidence type="ECO:0000256" key="4">
    <source>
        <dbReference type="ARBA" id="ARBA00024732"/>
    </source>
</evidence>
<dbReference type="HAMAP" id="MF_00013">
    <property type="entry name" value="LipB"/>
    <property type="match status" value="1"/>
</dbReference>
<feature type="binding site" evidence="5">
    <location>
        <begin position="77"/>
        <end position="84"/>
    </location>
    <ligand>
        <name>substrate</name>
    </ligand>
</feature>
<keyword evidence="5" id="KW-0963">Cytoplasm</keyword>
<dbReference type="PIRSF" id="PIRSF016262">
    <property type="entry name" value="LPLase"/>
    <property type="match status" value="1"/>
</dbReference>
<keyword evidence="8" id="KW-0540">Nuclease</keyword>
<accession>A0ABX9KFQ3</accession>
<dbReference type="SUPFAM" id="SSF55681">
    <property type="entry name" value="Class II aaRS and biotin synthetases"/>
    <property type="match status" value="1"/>
</dbReference>
<dbReference type="PROSITE" id="PS51733">
    <property type="entry name" value="BPL_LPL_CATALYTIC"/>
    <property type="match status" value="1"/>
</dbReference>
<dbReference type="EC" id="2.3.1.181" evidence="5 6"/>
<feature type="site" description="Lowers pKa of active site Cys" evidence="5">
    <location>
        <position position="141"/>
    </location>
</feature>
<dbReference type="InterPro" id="IPR045864">
    <property type="entry name" value="aa-tRNA-synth_II/BPL/LPL"/>
</dbReference>
<feature type="binding site" evidence="5">
    <location>
        <begin position="157"/>
        <end position="159"/>
    </location>
    <ligand>
        <name>substrate</name>
    </ligand>
</feature>
<keyword evidence="8" id="KW-0378">Hydrolase</keyword>
<dbReference type="NCBIfam" id="TIGR00214">
    <property type="entry name" value="lipB"/>
    <property type="match status" value="1"/>
</dbReference>
<evidence type="ECO:0000256" key="6">
    <source>
        <dbReference type="PIRNR" id="PIRNR016262"/>
    </source>
</evidence>
<name>A0ABX9KFQ3_9FUSO</name>
<dbReference type="RefSeq" id="WP_114642734.1">
    <property type="nucleotide sequence ID" value="NZ_JAACIO010000017.1"/>
</dbReference>
<dbReference type="Proteomes" id="UP000263486">
    <property type="component" value="Unassembled WGS sequence"/>
</dbReference>
<dbReference type="InterPro" id="IPR020605">
    <property type="entry name" value="Octanoyltransferase_CS"/>
</dbReference>
<protein>
    <recommendedName>
        <fullName evidence="5 6">Octanoyltransferase</fullName>
        <ecNumber evidence="5 6">2.3.1.181</ecNumber>
    </recommendedName>
    <alternativeName>
        <fullName evidence="5">Lipoate-protein ligase B</fullName>
    </alternativeName>
    <alternativeName>
        <fullName evidence="5">Lipoyl/octanoyl transferase</fullName>
    </alternativeName>
    <alternativeName>
        <fullName evidence="5">Octanoyl-[acyl-carrier-protein]-protein N-octanoyltransferase</fullName>
    </alternativeName>
</protein>
<evidence type="ECO:0000256" key="3">
    <source>
        <dbReference type="ARBA" id="ARBA00023315"/>
    </source>
</evidence>
<dbReference type="Gene3D" id="3.30.930.10">
    <property type="entry name" value="Bira Bifunctional Protein, Domain 2"/>
    <property type="match status" value="1"/>
</dbReference>
<dbReference type="CDD" id="cd16444">
    <property type="entry name" value="LipB"/>
    <property type="match status" value="1"/>
</dbReference>
<comment type="function">
    <text evidence="4 5 6">Catalyzes the transfer of endogenously produced octanoic acid from octanoyl-acyl-carrier-protein onto the lipoyl domains of lipoate-dependent enzymes. Lipoyl-ACP can also act as a substrate although octanoyl-ACP is likely to be the physiological substrate.</text>
</comment>
<dbReference type="InterPro" id="IPR004143">
    <property type="entry name" value="BPL_LPL_catalytic"/>
</dbReference>
<sequence length="216" mass="24713">MKDIRVTDTGRTPYLKSYNLQMKFFDNLISDKENFGYLIITEPDPTITKGIRGEDSEVFISKEERVEKGIELIDIRRGGKVTFHGPGQIVIYPILNLSHFKKSIKWYIESLEDVVILTLEGLGVKVHKKEGIVGIFTKKGKICAIGVEVKKWRTLHGIAINHEIVLDYFNNINPCGLRDLGVTSILNEGKKITREDVVDLFKLNFSKIFNVRLKNY</sequence>
<proteinExistence type="inferred from homology"/>
<gene>
    <name evidence="5 8" type="primary">lipB</name>
    <name evidence="8" type="ORF">DYH56_10035</name>
</gene>
<comment type="caution">
    <text evidence="8">The sequence shown here is derived from an EMBL/GenBank/DDBJ whole genome shotgun (WGS) entry which is preliminary data.</text>
</comment>
<dbReference type="GO" id="GO:0033819">
    <property type="term" value="F:lipoyl(octanoyl) transferase activity"/>
    <property type="evidence" value="ECO:0007669"/>
    <property type="project" value="UniProtKB-EC"/>
</dbReference>
<keyword evidence="2 5" id="KW-0808">Transferase</keyword>
<comment type="similarity">
    <text evidence="5 6">Belongs to the LipB family.</text>
</comment>
<keyword evidence="8" id="KW-0269">Exonuclease</keyword>
<dbReference type="PANTHER" id="PTHR10993">
    <property type="entry name" value="OCTANOYLTRANSFERASE"/>
    <property type="match status" value="1"/>
</dbReference>
<dbReference type="GO" id="GO:0004527">
    <property type="term" value="F:exonuclease activity"/>
    <property type="evidence" value="ECO:0007669"/>
    <property type="project" value="UniProtKB-KW"/>
</dbReference>
<dbReference type="EMBL" id="QUAJ01000017">
    <property type="protein sequence ID" value="REI40635.1"/>
    <property type="molecule type" value="Genomic_DNA"/>
</dbReference>
<dbReference type="Pfam" id="PF21948">
    <property type="entry name" value="LplA-B_cat"/>
    <property type="match status" value="1"/>
</dbReference>